<dbReference type="GO" id="GO:0005506">
    <property type="term" value="F:iron ion binding"/>
    <property type="evidence" value="ECO:0007669"/>
    <property type="project" value="InterPro"/>
</dbReference>
<evidence type="ECO:0000313" key="5">
    <source>
        <dbReference type="Proteomes" id="UP000431269"/>
    </source>
</evidence>
<keyword evidence="2 4" id="KW-0560">Oxidoreductase</keyword>
<dbReference type="Gene3D" id="1.10.630.10">
    <property type="entry name" value="Cytochrome P450"/>
    <property type="match status" value="1"/>
</dbReference>
<sequence>MDDKTAHRDLDHHSAEFARDHREIYRDARARCPVLHSDAHGGFHVLTRFADVRAALRNSAALSAGRFRDEEGNLQGGVAIPPNGMRIGIIEMDPPEGTALRALLRPWFSRSAVEARTDRIAELARWVIDGVIAHGRCDAVTDIAMPMPLLLVMDILGLPLDRALNYGSAVLEAVAKKPGSLKGMHWLVADLNDTIERGGYHGAGLVAALLRAEIDGERLPRDLVVELVMMLLFGGGDTTISAICSLMLHLSRNPADRAGLIEDESLLPRAIEEILRLHSPSTGVARTVVEPVEIAGVAFSPGDRVICAVNSANLDEATFKDADRFDLNRPSNPHLSFGSGLHACLGQNLARADIRVLMTEILRRMPDFEIDLDAVEPYGSIPMVYGFNAMPMRFSSGKPSAPTRPAEPVLTTPRFVPAD</sequence>
<evidence type="ECO:0000256" key="2">
    <source>
        <dbReference type="RuleBase" id="RU000461"/>
    </source>
</evidence>
<evidence type="ECO:0000313" key="4">
    <source>
        <dbReference type="EMBL" id="QGZ93747.1"/>
    </source>
</evidence>
<dbReference type="Pfam" id="PF00067">
    <property type="entry name" value="p450"/>
    <property type="match status" value="1"/>
</dbReference>
<dbReference type="PROSITE" id="PS00086">
    <property type="entry name" value="CYTOCHROME_P450"/>
    <property type="match status" value="1"/>
</dbReference>
<keyword evidence="2" id="KW-0503">Monooxygenase</keyword>
<keyword evidence="2" id="KW-0349">Heme</keyword>
<keyword evidence="5" id="KW-1185">Reference proteome</keyword>
<organism evidence="4 5">
    <name type="scientific">Terricaulis silvestris</name>
    <dbReference type="NCBI Taxonomy" id="2686094"/>
    <lineage>
        <taxon>Bacteria</taxon>
        <taxon>Pseudomonadati</taxon>
        <taxon>Pseudomonadota</taxon>
        <taxon>Alphaproteobacteria</taxon>
        <taxon>Caulobacterales</taxon>
        <taxon>Caulobacteraceae</taxon>
        <taxon>Terricaulis</taxon>
    </lineage>
</organism>
<keyword evidence="2" id="KW-0408">Iron</keyword>
<keyword evidence="2" id="KW-0479">Metal-binding</keyword>
<feature type="region of interest" description="Disordered" evidence="3">
    <location>
        <begin position="396"/>
        <end position="419"/>
    </location>
</feature>
<dbReference type="Proteomes" id="UP000431269">
    <property type="component" value="Chromosome"/>
</dbReference>
<dbReference type="EMBL" id="CP047045">
    <property type="protein sequence ID" value="QGZ93747.1"/>
    <property type="molecule type" value="Genomic_DNA"/>
</dbReference>
<dbReference type="SUPFAM" id="SSF48264">
    <property type="entry name" value="Cytochrome P450"/>
    <property type="match status" value="1"/>
</dbReference>
<gene>
    <name evidence="4" type="ORF">DSM104635_00560</name>
</gene>
<evidence type="ECO:0000256" key="3">
    <source>
        <dbReference type="SAM" id="MobiDB-lite"/>
    </source>
</evidence>
<dbReference type="AlphaFoldDB" id="A0A6I6MM05"/>
<evidence type="ECO:0000256" key="1">
    <source>
        <dbReference type="ARBA" id="ARBA00010617"/>
    </source>
</evidence>
<dbReference type="InterPro" id="IPR017972">
    <property type="entry name" value="Cyt_P450_CS"/>
</dbReference>
<dbReference type="GO" id="GO:0016705">
    <property type="term" value="F:oxidoreductase activity, acting on paired donors, with incorporation or reduction of molecular oxygen"/>
    <property type="evidence" value="ECO:0007669"/>
    <property type="project" value="InterPro"/>
</dbReference>
<dbReference type="GO" id="GO:0020037">
    <property type="term" value="F:heme binding"/>
    <property type="evidence" value="ECO:0007669"/>
    <property type="project" value="InterPro"/>
</dbReference>
<proteinExistence type="inferred from homology"/>
<comment type="similarity">
    <text evidence="1 2">Belongs to the cytochrome P450 family.</text>
</comment>
<protein>
    <submittedName>
        <fullName evidence="4">Cytochrome P450</fullName>
        <ecNumber evidence="4">1.14.-.-</ecNumber>
    </submittedName>
</protein>
<dbReference type="KEGG" id="tsv:DSM104635_00560"/>
<name>A0A6I6MM05_9CAUL</name>
<dbReference type="RefSeq" id="WP_158764740.1">
    <property type="nucleotide sequence ID" value="NZ_CP047045.1"/>
</dbReference>
<dbReference type="GO" id="GO:0004497">
    <property type="term" value="F:monooxygenase activity"/>
    <property type="evidence" value="ECO:0007669"/>
    <property type="project" value="UniProtKB-KW"/>
</dbReference>
<dbReference type="EC" id="1.14.-.-" evidence="4"/>
<dbReference type="PRINTS" id="PR00359">
    <property type="entry name" value="BP450"/>
</dbReference>
<dbReference type="InterPro" id="IPR002397">
    <property type="entry name" value="Cyt_P450_B"/>
</dbReference>
<dbReference type="InterPro" id="IPR036396">
    <property type="entry name" value="Cyt_P450_sf"/>
</dbReference>
<reference evidence="5" key="1">
    <citation type="submission" date="2019-12" db="EMBL/GenBank/DDBJ databases">
        <title>Complete genome of Terracaulis silvestris 0127_4.</title>
        <authorList>
            <person name="Vieira S."/>
            <person name="Riedel T."/>
            <person name="Sproer C."/>
            <person name="Pascual J."/>
            <person name="Boedeker C."/>
            <person name="Overmann J."/>
        </authorList>
    </citation>
    <scope>NUCLEOTIDE SEQUENCE [LARGE SCALE GENOMIC DNA]</scope>
    <source>
        <strain evidence="5">0127_4</strain>
    </source>
</reference>
<dbReference type="PRINTS" id="PR00385">
    <property type="entry name" value="P450"/>
</dbReference>
<accession>A0A6I6MM05</accession>
<dbReference type="InterPro" id="IPR001128">
    <property type="entry name" value="Cyt_P450"/>
</dbReference>
<dbReference type="PANTHER" id="PTHR46696">
    <property type="entry name" value="P450, PUTATIVE (EUROFUNG)-RELATED"/>
    <property type="match status" value="1"/>
</dbReference>
<dbReference type="PANTHER" id="PTHR46696:SF6">
    <property type="entry name" value="P450, PUTATIVE (EUROFUNG)-RELATED"/>
    <property type="match status" value="1"/>
</dbReference>